<proteinExistence type="predicted"/>
<feature type="region of interest" description="Disordered" evidence="1">
    <location>
        <begin position="80"/>
        <end position="141"/>
    </location>
</feature>
<feature type="transmembrane region" description="Helical" evidence="2">
    <location>
        <begin position="12"/>
        <end position="29"/>
    </location>
</feature>
<keyword evidence="2" id="KW-0812">Transmembrane</keyword>
<protein>
    <submittedName>
        <fullName evidence="3">DUF928 domain-containing protein</fullName>
    </submittedName>
</protein>
<reference evidence="3" key="1">
    <citation type="submission" date="2020-10" db="EMBL/GenBank/DDBJ databases">
        <authorList>
            <person name="Castelo-Branco R."/>
            <person name="Eusebio N."/>
            <person name="Adriana R."/>
            <person name="Vieira A."/>
            <person name="Brugerolle De Fraissinette N."/>
            <person name="Rezende De Castro R."/>
            <person name="Schneider M.P."/>
            <person name="Vasconcelos V."/>
            <person name="Leao P.N."/>
        </authorList>
    </citation>
    <scope>NUCLEOTIDE SEQUENCE</scope>
    <source>
        <strain evidence="3">LEGE 11467</strain>
    </source>
</reference>
<comment type="caution">
    <text evidence="3">The sequence shown here is derived from an EMBL/GenBank/DDBJ whole genome shotgun (WGS) entry which is preliminary data.</text>
</comment>
<sequence>MAKQKKWLKESLVSILTSIGLLAGTSWFYPARSVTFEAPNDASPRRSTGGASRGTIKFLPPAAAYPNVERGDVTRGETVFETNGANAPTRTTGGASRGETVFETNGADAPAQTTGGASRGEVTFETPGRESPNTTSGASSRGEQYFVTALIPNTNHGRTVSERPTFYIYMPATSVKQVFFSLQDEDRNSYYQTTLPIANRKGIISFTLPDEAPPLEVGKHYEWYFVTLEGDRLRPDSPSISGWIERIEPDRSLAAQASAGTSLELAASYGRQGVWYDTLTTLVELKRSEPDNNNLVSEWTELLEQVGLGDYAANPILVTEPLTE</sequence>
<keyword evidence="4" id="KW-1185">Reference proteome</keyword>
<evidence type="ECO:0000256" key="1">
    <source>
        <dbReference type="SAM" id="MobiDB-lite"/>
    </source>
</evidence>
<keyword evidence="2" id="KW-1133">Transmembrane helix</keyword>
<dbReference type="InterPro" id="IPR010328">
    <property type="entry name" value="DUF928"/>
</dbReference>
<dbReference type="EMBL" id="JADEXN010000114">
    <property type="protein sequence ID" value="MBE9040752.1"/>
    <property type="molecule type" value="Genomic_DNA"/>
</dbReference>
<dbReference type="Proteomes" id="UP000621799">
    <property type="component" value="Unassembled WGS sequence"/>
</dbReference>
<evidence type="ECO:0000313" key="3">
    <source>
        <dbReference type="EMBL" id="MBE9040752.1"/>
    </source>
</evidence>
<gene>
    <name evidence="3" type="ORF">IQ235_08165</name>
</gene>
<evidence type="ECO:0000256" key="2">
    <source>
        <dbReference type="SAM" id="Phobius"/>
    </source>
</evidence>
<accession>A0A928VV12</accession>
<name>A0A928VV12_9CYAN</name>
<dbReference type="Pfam" id="PF06051">
    <property type="entry name" value="DUF928"/>
    <property type="match status" value="1"/>
</dbReference>
<dbReference type="RefSeq" id="WP_264320996.1">
    <property type="nucleotide sequence ID" value="NZ_JADEXN010000114.1"/>
</dbReference>
<organism evidence="3 4">
    <name type="scientific">Zarconia navalis LEGE 11467</name>
    <dbReference type="NCBI Taxonomy" id="1828826"/>
    <lineage>
        <taxon>Bacteria</taxon>
        <taxon>Bacillati</taxon>
        <taxon>Cyanobacteriota</taxon>
        <taxon>Cyanophyceae</taxon>
        <taxon>Oscillatoriophycideae</taxon>
        <taxon>Oscillatoriales</taxon>
        <taxon>Oscillatoriales incertae sedis</taxon>
        <taxon>Zarconia</taxon>
        <taxon>Zarconia navalis</taxon>
    </lineage>
</organism>
<feature type="compositionally biased region" description="Polar residues" evidence="1">
    <location>
        <begin position="131"/>
        <end position="141"/>
    </location>
</feature>
<keyword evidence="2" id="KW-0472">Membrane</keyword>
<dbReference type="AlphaFoldDB" id="A0A928VV12"/>
<evidence type="ECO:0000313" key="4">
    <source>
        <dbReference type="Proteomes" id="UP000621799"/>
    </source>
</evidence>
<feature type="compositionally biased region" description="Polar residues" evidence="1">
    <location>
        <begin position="80"/>
        <end position="94"/>
    </location>
</feature>